<dbReference type="CDD" id="cd04465">
    <property type="entry name" value="S1_RPS1_repeat_ec2_hs2"/>
    <property type="match status" value="1"/>
</dbReference>
<dbReference type="SUPFAM" id="SSF50249">
    <property type="entry name" value="Nucleic acid-binding proteins"/>
    <property type="match status" value="4"/>
</dbReference>
<dbReference type="InterPro" id="IPR052757">
    <property type="entry name" value="Ribosomal_protein_S1"/>
</dbReference>
<gene>
    <name evidence="2" type="ORF">A2936_00635</name>
</gene>
<feature type="domain" description="S1 motif" evidence="1">
    <location>
        <begin position="213"/>
        <end position="280"/>
    </location>
</feature>
<dbReference type="PANTHER" id="PTHR47559">
    <property type="entry name" value="OS03G0844900 PROTEIN"/>
    <property type="match status" value="1"/>
</dbReference>
<reference evidence="2 3" key="1">
    <citation type="journal article" date="2016" name="Nat. Commun.">
        <title>Thousands of microbial genomes shed light on interconnected biogeochemical processes in an aquifer system.</title>
        <authorList>
            <person name="Anantharaman K."/>
            <person name="Brown C.T."/>
            <person name="Hug L.A."/>
            <person name="Sharon I."/>
            <person name="Castelle C.J."/>
            <person name="Probst A.J."/>
            <person name="Thomas B.C."/>
            <person name="Singh A."/>
            <person name="Wilkins M.J."/>
            <person name="Karaoz U."/>
            <person name="Brodie E.L."/>
            <person name="Williams K.H."/>
            <person name="Hubbard S.S."/>
            <person name="Banfield J.F."/>
        </authorList>
    </citation>
    <scope>NUCLEOTIDE SEQUENCE [LARGE SCALE GENOMIC DNA]</scope>
</reference>
<feature type="domain" description="S1 motif" evidence="1">
    <location>
        <begin position="118"/>
        <end position="196"/>
    </location>
</feature>
<dbReference type="Proteomes" id="UP000176846">
    <property type="component" value="Unassembled WGS sequence"/>
</dbReference>
<dbReference type="SMART" id="SM00316">
    <property type="entry name" value="S1"/>
    <property type="match status" value="4"/>
</dbReference>
<dbReference type="PANTHER" id="PTHR47559:SF1">
    <property type="entry name" value="OS03G0844900 PROTEIN"/>
    <property type="match status" value="1"/>
</dbReference>
<evidence type="ECO:0000313" key="2">
    <source>
        <dbReference type="EMBL" id="OGL81094.1"/>
    </source>
</evidence>
<proteinExistence type="predicted"/>
<evidence type="ECO:0000313" key="3">
    <source>
        <dbReference type="Proteomes" id="UP000176846"/>
    </source>
</evidence>
<dbReference type="InterPro" id="IPR012340">
    <property type="entry name" value="NA-bd_OB-fold"/>
</dbReference>
<dbReference type="EMBL" id="MGEK01000033">
    <property type="protein sequence ID" value="OGL81094.1"/>
    <property type="molecule type" value="Genomic_DNA"/>
</dbReference>
<protein>
    <recommendedName>
        <fullName evidence="1">S1 motif domain-containing protein</fullName>
    </recommendedName>
</protein>
<feature type="domain" description="S1 motif" evidence="1">
    <location>
        <begin position="33"/>
        <end position="100"/>
    </location>
</feature>
<comment type="caution">
    <text evidence="2">The sequence shown here is derived from an EMBL/GenBank/DDBJ whole genome shotgun (WGS) entry which is preliminary data.</text>
</comment>
<dbReference type="GO" id="GO:0003676">
    <property type="term" value="F:nucleic acid binding"/>
    <property type="evidence" value="ECO:0007669"/>
    <property type="project" value="InterPro"/>
</dbReference>
<dbReference type="PROSITE" id="PS50126">
    <property type="entry name" value="S1"/>
    <property type="match status" value="4"/>
</dbReference>
<dbReference type="Gene3D" id="2.40.50.140">
    <property type="entry name" value="Nucleic acid-binding proteins"/>
    <property type="match status" value="4"/>
</dbReference>
<accession>A0A1F7UTP7</accession>
<dbReference type="AlphaFoldDB" id="A0A1F7UTP7"/>
<dbReference type="PRINTS" id="PR00681">
    <property type="entry name" value="RIBOSOMALS1"/>
</dbReference>
<name>A0A1F7UTP7_9BACT</name>
<evidence type="ECO:0000259" key="1">
    <source>
        <dbReference type="PROSITE" id="PS50126"/>
    </source>
</evidence>
<sequence>MKAILAQPITKSAASDFQRLLEDKQFLTLPKVGDIVKGRALSVSKTEVHLDIGGYASGVVRGRELYNESAEYGDLKIGDETEATVIELENELGELELSFRFAGQRKSWDNINTLKDDSSMVEVEVVEANKGGLLVRMGHVVGFLPVSQLLPEHYPRVPGGDKTKIQDQLKAYIGQHLKVKVLDVSPDDDKLIFSEKKIVEDEQLSRISSHGVGEVHEGPITAITDFGAFMEFNEGLTGLIHISELAWQRVDHPTDVVKIGDIVKAEIININGSKVFLSRKRLVLDPWKMVEEKYHIGDVVKGRVLKINPFGLFVELDSDIHGLAHISELEAADITGGIKVGDIAEFKIISLKPNEHRLGLSLKALKGNVSAPDPQASISSPDSAEVIAVPIKEETSLLAPETSDQSKDATQ</sequence>
<dbReference type="InterPro" id="IPR035104">
    <property type="entry name" value="Ribosomal_protein_S1-like"/>
</dbReference>
<dbReference type="InterPro" id="IPR003029">
    <property type="entry name" value="S1_domain"/>
</dbReference>
<feature type="domain" description="S1 motif" evidence="1">
    <location>
        <begin position="297"/>
        <end position="363"/>
    </location>
</feature>
<organism evidence="2 3">
    <name type="scientific">Candidatus Uhrbacteria bacterium RIFCSPLOWO2_01_FULL_47_25</name>
    <dbReference type="NCBI Taxonomy" id="1802402"/>
    <lineage>
        <taxon>Bacteria</taxon>
        <taxon>Candidatus Uhriibacteriota</taxon>
    </lineage>
</organism>
<dbReference type="Pfam" id="PF00575">
    <property type="entry name" value="S1"/>
    <property type="match status" value="4"/>
</dbReference>